<evidence type="ECO:0000256" key="3">
    <source>
        <dbReference type="ARBA" id="ARBA00022490"/>
    </source>
</evidence>
<feature type="compositionally biased region" description="Low complexity" evidence="8">
    <location>
        <begin position="604"/>
        <end position="620"/>
    </location>
</feature>
<dbReference type="Proteomes" id="UP000013456">
    <property type="component" value="Chromosome 11"/>
</dbReference>
<dbReference type="SMART" id="SM00454">
    <property type="entry name" value="SAM"/>
    <property type="match status" value="3"/>
</dbReference>
<comment type="subcellular location">
    <subcellularLocation>
        <location evidence="1">Cytoplasm</location>
    </subcellularLocation>
</comment>
<feature type="region of interest" description="Disordered" evidence="8">
    <location>
        <begin position="604"/>
        <end position="632"/>
    </location>
</feature>
<dbReference type="EMBL" id="CM001263">
    <property type="protein sequence ID" value="EHH21001.1"/>
    <property type="molecule type" value="Genomic_DNA"/>
</dbReference>
<feature type="coiled-coil region" evidence="7">
    <location>
        <begin position="116"/>
        <end position="150"/>
    </location>
</feature>
<dbReference type="AlphaFoldDB" id="G7N7R6"/>
<dbReference type="CDD" id="cd09568">
    <property type="entry name" value="SAM_liprin-alpha1_2_3_4_repeat3"/>
    <property type="match status" value="1"/>
</dbReference>
<dbReference type="CDD" id="cd09562">
    <property type="entry name" value="SAM_liprin-alpha1_2_3_4_repeat1"/>
    <property type="match status" value="1"/>
</dbReference>
<name>G7N7R6_MACMU</name>
<dbReference type="Gene3D" id="1.10.150.50">
    <property type="entry name" value="Transcription Factor, Ets-1"/>
    <property type="match status" value="3"/>
</dbReference>
<organism evidence="10">
    <name type="scientific">Macaca mulatta</name>
    <name type="common">Rhesus macaque</name>
    <dbReference type="NCBI Taxonomy" id="9544"/>
    <lineage>
        <taxon>Eukaryota</taxon>
        <taxon>Metazoa</taxon>
        <taxon>Chordata</taxon>
        <taxon>Craniata</taxon>
        <taxon>Vertebrata</taxon>
        <taxon>Euteleostomi</taxon>
        <taxon>Mammalia</taxon>
        <taxon>Eutheria</taxon>
        <taxon>Euarchontoglires</taxon>
        <taxon>Primates</taxon>
        <taxon>Haplorrhini</taxon>
        <taxon>Catarrhini</taxon>
        <taxon>Cercopithecidae</taxon>
        <taxon>Cercopithecinae</taxon>
        <taxon>Macaca</taxon>
    </lineage>
</organism>
<dbReference type="Pfam" id="PF25526">
    <property type="entry name" value="LIP-1"/>
    <property type="match status" value="1"/>
</dbReference>
<dbReference type="Pfam" id="PF00536">
    <property type="entry name" value="SAM_1"/>
    <property type="match status" value="2"/>
</dbReference>
<evidence type="ECO:0000256" key="2">
    <source>
        <dbReference type="ARBA" id="ARBA00007026"/>
    </source>
</evidence>
<protein>
    <recommendedName>
        <fullName evidence="9">SAM domain-containing protein</fullName>
    </recommendedName>
</protein>
<dbReference type="InterPro" id="IPR057892">
    <property type="entry name" value="LIP-1_CC2"/>
</dbReference>
<dbReference type="FunFam" id="1.10.150.50:FF:000002">
    <property type="entry name" value="PTPRF interacting protein alpha 1"/>
    <property type="match status" value="1"/>
</dbReference>
<dbReference type="FunFam" id="1.10.150.50:FF:000004">
    <property type="entry name" value="PTPRF interacting protein alpha 1"/>
    <property type="match status" value="1"/>
</dbReference>
<evidence type="ECO:0000256" key="5">
    <source>
        <dbReference type="ARBA" id="ARBA00022737"/>
    </source>
</evidence>
<feature type="coiled-coil region" evidence="7">
    <location>
        <begin position="24"/>
        <end position="65"/>
    </location>
</feature>
<proteinExistence type="inferred from homology"/>
<feature type="region of interest" description="Disordered" evidence="8">
    <location>
        <begin position="686"/>
        <end position="723"/>
    </location>
</feature>
<feature type="compositionally biased region" description="Basic and acidic residues" evidence="8">
    <location>
        <begin position="159"/>
        <end position="177"/>
    </location>
</feature>
<dbReference type="InterPro" id="IPR037620">
    <property type="entry name" value="LIP-1_SAM_1"/>
</dbReference>
<gene>
    <name evidence="10" type="ORF">EGK_03971</name>
</gene>
<dbReference type="PANTHER" id="PTHR12587">
    <property type="entry name" value="LAR INTERACTING PROTEIN LIP -RELATED PROTEIN"/>
    <property type="match status" value="1"/>
</dbReference>
<dbReference type="SUPFAM" id="SSF47769">
    <property type="entry name" value="SAM/Pointed domain"/>
    <property type="match status" value="3"/>
</dbReference>
<dbReference type="SUPFAM" id="SSF57997">
    <property type="entry name" value="Tropomyosin"/>
    <property type="match status" value="1"/>
</dbReference>
<evidence type="ECO:0000256" key="4">
    <source>
        <dbReference type="ARBA" id="ARBA00022553"/>
    </source>
</evidence>
<dbReference type="InterPro" id="IPR001660">
    <property type="entry name" value="SAM"/>
</dbReference>
<feature type="domain" description="SAM" evidence="9">
    <location>
        <begin position="1003"/>
        <end position="1047"/>
    </location>
</feature>
<evidence type="ECO:0000256" key="1">
    <source>
        <dbReference type="ARBA" id="ARBA00004496"/>
    </source>
</evidence>
<dbReference type="CDD" id="cd09565">
    <property type="entry name" value="SAM_liprin-alpha1_2_3_4_repeat2"/>
    <property type="match status" value="1"/>
</dbReference>
<dbReference type="GO" id="GO:0005737">
    <property type="term" value="C:cytoplasm"/>
    <property type="evidence" value="ECO:0007669"/>
    <property type="project" value="UniProtKB-SubCell"/>
</dbReference>
<evidence type="ECO:0000256" key="7">
    <source>
        <dbReference type="SAM" id="Coils"/>
    </source>
</evidence>
<evidence type="ECO:0000256" key="6">
    <source>
        <dbReference type="ARBA" id="ARBA00023054"/>
    </source>
</evidence>
<evidence type="ECO:0000256" key="8">
    <source>
        <dbReference type="SAM" id="MobiDB-lite"/>
    </source>
</evidence>
<accession>G7N7R6</accession>
<dbReference type="PANTHER" id="PTHR12587:SF6">
    <property type="entry name" value="LIPRIN-ALPHA-2"/>
    <property type="match status" value="1"/>
</dbReference>
<keyword evidence="3" id="KW-0963">Cytoplasm</keyword>
<reference evidence="10" key="1">
    <citation type="journal article" date="2011" name="Nat. Biotechnol.">
        <title>Genome sequencing and comparison of two nonhuman primate animal models, the cynomolgus and Chinese rhesus macaques.</title>
        <authorList>
            <person name="Yan G."/>
            <person name="Zhang G."/>
            <person name="Fang X."/>
            <person name="Zhang Y."/>
            <person name="Li C."/>
            <person name="Ling F."/>
            <person name="Cooper D.N."/>
            <person name="Li Q."/>
            <person name="Li Y."/>
            <person name="van Gool A.J."/>
            <person name="Du H."/>
            <person name="Chen J."/>
            <person name="Chen R."/>
            <person name="Zhang P."/>
            <person name="Huang Z."/>
            <person name="Thompson J.R."/>
            <person name="Meng Y."/>
            <person name="Bai Y."/>
            <person name="Wang J."/>
            <person name="Zhuo M."/>
            <person name="Wang T."/>
            <person name="Huang Y."/>
            <person name="Wei L."/>
            <person name="Li J."/>
            <person name="Wang Z."/>
            <person name="Hu H."/>
            <person name="Yang P."/>
            <person name="Le L."/>
            <person name="Stenson P.D."/>
            <person name="Li B."/>
            <person name="Liu X."/>
            <person name="Ball E.V."/>
            <person name="An N."/>
            <person name="Huang Q."/>
            <person name="Zhang Y."/>
            <person name="Fan W."/>
            <person name="Zhang X."/>
            <person name="Li Y."/>
            <person name="Wang W."/>
            <person name="Katze M.G."/>
            <person name="Su B."/>
            <person name="Nielsen R."/>
            <person name="Yang H."/>
            <person name="Wang J."/>
            <person name="Wang X."/>
            <person name="Wang J."/>
        </authorList>
    </citation>
    <scope>NUCLEOTIDE SEQUENCE [LARGE SCALE GENOMIC DNA]</scope>
    <source>
        <strain evidence="10">CR-5</strain>
    </source>
</reference>
<dbReference type="Pfam" id="PF07647">
    <property type="entry name" value="SAM_2"/>
    <property type="match status" value="1"/>
</dbReference>
<feature type="region of interest" description="Disordered" evidence="8">
    <location>
        <begin position="152"/>
        <end position="186"/>
    </location>
</feature>
<comment type="similarity">
    <text evidence="2">Belongs to the liprin family. Liprin-alpha subfamily.</text>
</comment>
<dbReference type="InterPro" id="IPR037622">
    <property type="entry name" value="LIP-1_SAM_3"/>
</dbReference>
<feature type="compositionally biased region" description="Low complexity" evidence="8">
    <location>
        <begin position="693"/>
        <end position="708"/>
    </location>
</feature>
<dbReference type="InterPro" id="IPR013761">
    <property type="entry name" value="SAM/pointed_sf"/>
</dbReference>
<dbReference type="FunFam" id="1.10.150.50:FF:000003">
    <property type="entry name" value="liprin-alpha-2 isoform X1"/>
    <property type="match status" value="1"/>
</dbReference>
<keyword evidence="4" id="KW-0597">Phosphoprotein</keyword>
<evidence type="ECO:0000259" key="9">
    <source>
        <dbReference type="PROSITE" id="PS50105"/>
    </source>
</evidence>
<sequence length="1154" mass="131607">MNTVSGSPKVHPPNGTRFYTFQEFAALTKELNACREQLLEKEEEISELKAERNNTRLLLEHLECLVSRHERSLRMTVVKRQAQSPSGVSSEVEVLKALKSLFEHHKALDEKVRERLRVSLERVSALEEELAAANQEIVALREQNVHIQRKMASSEGSTESEHLEGMEPGQKVHEKRLSNGSIDSTDETSQIVELQELLEKQNYEMAQMKERLAALSSRVGEVEQEAETARKDLIKTEEMNTKYQRDIREAMAQKEDMEERITTLEKRYLSAQRESTSIHDMNDKLENELANKEAILRQMEEKNRQLQERLELAEQKLQQTMRKAETLPEVEAELAQRIAALTKAEERHGNIEERMRHLEGQLEEKNQELQRARQREKMNEEHNKRLSDLTESNERLQLHLKERMAALEEKERLAEEIEKLRSELDQLKMRTGSLIEPTISRTHLDTSAELRYSVGSLVDSQSDYRTTKVIRRPRRGRMGVRRDEPKVKSLGDHEWNRTQQIGVLSSHPFESDTEMSDIDDDDRETIFSSMDLLSPSGHSDAQTLAMMLQEQLDAINKEIRLIQEEKESTELRAEEIENRVASVSLEGLNLARVHPGTSITASVTASSLASSSPPSGHSTPKLTPRSPAREMDRMGVMTLPSDLRKHRRKIAVVEEDGREDKATIKCETSPPPTPRAIRMTHTLPSSYHNDARSSLSVSLEPESLGLGSANSSQDSLHKAPKKKGIKSSIGRLFGKKEKARLGQLRGFMETEAAAQESLGLGKLGTQAEKDRRLKKKHELLEEARRKGLPFAQWDGPTVVAWLELWLGMPAWYVAACRANVKSGAIMSALSDTEIQREIGISNPLHRLKLRLAIQEMVSLTSPSAPPTSRTPSGNVWVTHEEMENLAAPAKTKESEEGSWAQCPVFLQTLAYGDMNHEWIGNEWLPSLGLPQYRSYFMECLVDARMLDHLTKKDLRVHLKMVDSFHRTSLQYGIMCLKRLNYDRKELERRREASQHEIKDVLVWSNDRVIRWIQAIGLREYANNILESGVHGSLIALDENFDYSSLALLLQIPTQNTQANARQILEREYNNLLALGTERRLDESDDKNFRRGSTWRRQFPPREVHGISMMPGSSETLPAGFRLTTTSGQSRKMTTDVASSRLQRLDNSTVRTYSC</sequence>
<feature type="domain" description="SAM" evidence="9">
    <location>
        <begin position="922"/>
        <end position="979"/>
    </location>
</feature>
<evidence type="ECO:0000313" key="10">
    <source>
        <dbReference type="EMBL" id="EHH21001.1"/>
    </source>
</evidence>
<feature type="coiled-coil region" evidence="7">
    <location>
        <begin position="545"/>
        <end position="586"/>
    </location>
</feature>
<dbReference type="PROSITE" id="PS50105">
    <property type="entry name" value="SAM_DOMAIN"/>
    <property type="match status" value="3"/>
</dbReference>
<keyword evidence="5" id="KW-0677">Repeat</keyword>
<feature type="region of interest" description="Disordered" evidence="8">
    <location>
        <begin position="359"/>
        <end position="389"/>
    </location>
</feature>
<dbReference type="InterPro" id="IPR029515">
    <property type="entry name" value="Liprin"/>
</dbReference>
<feature type="domain" description="SAM" evidence="9">
    <location>
        <begin position="793"/>
        <end position="859"/>
    </location>
</feature>
<dbReference type="InterPro" id="IPR037621">
    <property type="entry name" value="LIP-1_SAM_2"/>
</dbReference>
<keyword evidence="6 7" id="KW-0175">Coiled coil</keyword>